<evidence type="ECO:0000256" key="6">
    <source>
        <dbReference type="ARBA" id="ARBA00023125"/>
    </source>
</evidence>
<comment type="subcellular location">
    <subcellularLocation>
        <location evidence="1">Nucleus</location>
    </subcellularLocation>
</comment>
<evidence type="ECO:0000259" key="11">
    <source>
        <dbReference type="PROSITE" id="PS00434"/>
    </source>
</evidence>
<evidence type="ECO:0000256" key="3">
    <source>
        <dbReference type="ARBA" id="ARBA00022553"/>
    </source>
</evidence>
<dbReference type="SMART" id="SM00415">
    <property type="entry name" value="HSF"/>
    <property type="match status" value="1"/>
</dbReference>
<dbReference type="PANTHER" id="PTHR10015">
    <property type="entry name" value="HEAT SHOCK TRANSCRIPTION FACTOR"/>
    <property type="match status" value="1"/>
</dbReference>
<dbReference type="PANTHER" id="PTHR10015:SF450">
    <property type="entry name" value="HEAT STRESS TRANSCRIPTION FACTOR A-2E"/>
    <property type="match status" value="1"/>
</dbReference>
<keyword evidence="7" id="KW-0804">Transcription</keyword>
<evidence type="ECO:0000256" key="10">
    <source>
        <dbReference type="SAM" id="Coils"/>
    </source>
</evidence>
<comment type="caution">
    <text evidence="12">The sequence shown here is derived from an EMBL/GenBank/DDBJ whole genome shotgun (WGS) entry which is preliminary data.</text>
</comment>
<evidence type="ECO:0000256" key="7">
    <source>
        <dbReference type="ARBA" id="ARBA00023163"/>
    </source>
</evidence>
<keyword evidence="3" id="KW-0597">Phosphoprotein</keyword>
<evidence type="ECO:0000256" key="9">
    <source>
        <dbReference type="RuleBase" id="RU004020"/>
    </source>
</evidence>
<dbReference type="FunFam" id="1.10.10.10:FF:000057">
    <property type="entry name" value="Heat shock transcription factor 1"/>
    <property type="match status" value="1"/>
</dbReference>
<dbReference type="Pfam" id="PF00447">
    <property type="entry name" value="HSF_DNA-bind"/>
    <property type="match status" value="1"/>
</dbReference>
<dbReference type="PRINTS" id="PR00056">
    <property type="entry name" value="HSFDOMAIN"/>
</dbReference>
<dbReference type="InterPro" id="IPR036390">
    <property type="entry name" value="WH_DNA-bd_sf"/>
</dbReference>
<comment type="subunit">
    <text evidence="2">Homotrimer.</text>
</comment>
<keyword evidence="5" id="KW-0346">Stress response</keyword>
<evidence type="ECO:0000256" key="1">
    <source>
        <dbReference type="ARBA" id="ARBA00004123"/>
    </source>
</evidence>
<dbReference type="GO" id="GO:0005634">
    <property type="term" value="C:nucleus"/>
    <property type="evidence" value="ECO:0007669"/>
    <property type="project" value="UniProtKB-SubCell"/>
</dbReference>
<dbReference type="InterPro" id="IPR000232">
    <property type="entry name" value="HSF_DNA-bd"/>
</dbReference>
<dbReference type="GO" id="GO:0034605">
    <property type="term" value="P:cellular response to heat"/>
    <property type="evidence" value="ECO:0007669"/>
    <property type="project" value="TreeGrafter"/>
</dbReference>
<dbReference type="PROSITE" id="PS00434">
    <property type="entry name" value="HSF_DOMAIN"/>
    <property type="match status" value="1"/>
</dbReference>
<keyword evidence="13" id="KW-1185">Reference proteome</keyword>
<dbReference type="EMBL" id="JACMSC010000009">
    <property type="protein sequence ID" value="KAG6507348.1"/>
    <property type="molecule type" value="Genomic_DNA"/>
</dbReference>
<dbReference type="GO" id="GO:0006357">
    <property type="term" value="P:regulation of transcription by RNA polymerase II"/>
    <property type="evidence" value="ECO:0007669"/>
    <property type="project" value="TreeGrafter"/>
</dbReference>
<feature type="coiled-coil region" evidence="10">
    <location>
        <begin position="239"/>
        <end position="321"/>
    </location>
</feature>
<organism evidence="12 13">
    <name type="scientific">Zingiber officinale</name>
    <name type="common">Ginger</name>
    <name type="synonym">Amomum zingiber</name>
    <dbReference type="NCBI Taxonomy" id="94328"/>
    <lineage>
        <taxon>Eukaryota</taxon>
        <taxon>Viridiplantae</taxon>
        <taxon>Streptophyta</taxon>
        <taxon>Embryophyta</taxon>
        <taxon>Tracheophyta</taxon>
        <taxon>Spermatophyta</taxon>
        <taxon>Magnoliopsida</taxon>
        <taxon>Liliopsida</taxon>
        <taxon>Zingiberales</taxon>
        <taxon>Zingiberaceae</taxon>
        <taxon>Zingiber</taxon>
    </lineage>
</organism>
<evidence type="ECO:0000313" key="12">
    <source>
        <dbReference type="EMBL" id="KAG6507348.1"/>
    </source>
</evidence>
<dbReference type="Gene3D" id="1.10.10.10">
    <property type="entry name" value="Winged helix-like DNA-binding domain superfamily/Winged helix DNA-binding domain"/>
    <property type="match status" value="1"/>
</dbReference>
<evidence type="ECO:0000256" key="2">
    <source>
        <dbReference type="ARBA" id="ARBA00011233"/>
    </source>
</evidence>
<accession>A0A8J5GP16</accession>
<dbReference type="InterPro" id="IPR036388">
    <property type="entry name" value="WH-like_DNA-bd_sf"/>
</dbReference>
<comment type="similarity">
    <text evidence="9">Belongs to the HSF family.</text>
</comment>
<keyword evidence="10" id="KW-0175">Coiled coil</keyword>
<proteinExistence type="inferred from homology"/>
<evidence type="ECO:0000256" key="5">
    <source>
        <dbReference type="ARBA" id="ARBA00023016"/>
    </source>
</evidence>
<feature type="domain" description="HSF-type DNA-binding" evidence="11">
    <location>
        <begin position="162"/>
        <end position="186"/>
    </location>
</feature>
<keyword evidence="8" id="KW-0539">Nucleus</keyword>
<keyword evidence="4" id="KW-0805">Transcription regulation</keyword>
<dbReference type="GO" id="GO:0000978">
    <property type="term" value="F:RNA polymerase II cis-regulatory region sequence-specific DNA binding"/>
    <property type="evidence" value="ECO:0007669"/>
    <property type="project" value="TreeGrafter"/>
</dbReference>
<dbReference type="Proteomes" id="UP000734854">
    <property type="component" value="Unassembled WGS sequence"/>
</dbReference>
<reference evidence="12 13" key="1">
    <citation type="submission" date="2020-08" db="EMBL/GenBank/DDBJ databases">
        <title>Plant Genome Project.</title>
        <authorList>
            <person name="Zhang R.-G."/>
        </authorList>
    </citation>
    <scope>NUCLEOTIDE SEQUENCE [LARGE SCALE GENOMIC DNA]</scope>
    <source>
        <tissue evidence="12">Rhizome</tissue>
    </source>
</reference>
<evidence type="ECO:0000313" key="13">
    <source>
        <dbReference type="Proteomes" id="UP000734854"/>
    </source>
</evidence>
<dbReference type="SUPFAM" id="SSF46785">
    <property type="entry name" value="Winged helix' DNA-binding domain"/>
    <property type="match status" value="1"/>
</dbReference>
<dbReference type="AlphaFoldDB" id="A0A8J5GP16"/>
<name>A0A8J5GP16_ZINOF</name>
<protein>
    <recommendedName>
        <fullName evidence="11">HSF-type DNA-binding domain-containing protein</fullName>
    </recommendedName>
</protein>
<gene>
    <name evidence="12" type="ORF">ZIOFF_032690</name>
</gene>
<evidence type="ECO:0000256" key="8">
    <source>
        <dbReference type="ARBA" id="ARBA00023242"/>
    </source>
</evidence>
<dbReference type="GO" id="GO:0003700">
    <property type="term" value="F:DNA-binding transcription factor activity"/>
    <property type="evidence" value="ECO:0007669"/>
    <property type="project" value="InterPro"/>
</dbReference>
<sequence length="419" mass="48215">MTLTQATLRFRSLYLTSAHYGRELSDPKPAFCSTPSRKIWTDDFGGKPTDVSVFDSFNFHIRLTHFASRSELASLSSICICRSVKTLKEELHDFSDACSGSVDGAVDPPRPMDGLHDVSPPPFLTKTYEIVDDASTDQIVSWGPANNSFVVWNPQAFAMTLLPKYFKHNNFSSFVRQLNTYGFRKVDPDRWEFANEGFLRGQKHLLKTIKRRKPASHLPSQQPLGSFLEVGEFGLEGEIDRLKRDKQLLLTELVKLRQEQQNTRSRLRAMEEKLHQTEQKQQQMMEFLARLIRNPRFLHQLVEQKERFKELEEEISKKRRRPIDRAPENDAGTSITVKAENDDPQDFHVEEQALGLGDLALEMQGLVSEDDYQEQVKLSELELEGDLNVEFWEDLLNDRIDGRNEDDVNTLVDKLGKIS</sequence>
<keyword evidence="6" id="KW-0238">DNA-binding</keyword>
<evidence type="ECO:0000256" key="4">
    <source>
        <dbReference type="ARBA" id="ARBA00023015"/>
    </source>
</evidence>